<evidence type="ECO:0000313" key="4">
    <source>
        <dbReference type="Proteomes" id="UP000273119"/>
    </source>
</evidence>
<dbReference type="EMBL" id="QQXL01000003">
    <property type="protein sequence ID" value="RKW70729.1"/>
    <property type="molecule type" value="Genomic_DNA"/>
</dbReference>
<comment type="caution">
    <text evidence="3">The sequence shown here is derived from an EMBL/GenBank/DDBJ whole genome shotgun (WGS) entry which is preliminary data.</text>
</comment>
<evidence type="ECO:0000256" key="1">
    <source>
        <dbReference type="SAM" id="MobiDB-lite"/>
    </source>
</evidence>
<keyword evidence="2" id="KW-0472">Membrane</keyword>
<feature type="region of interest" description="Disordered" evidence="1">
    <location>
        <begin position="138"/>
        <end position="178"/>
    </location>
</feature>
<keyword evidence="2" id="KW-0812">Transmembrane</keyword>
<sequence length="275" mass="29310">MTQSDAGSSQQPKNLRGTISVLTRLAPKQLNDEFSLTVRQLQSKGISLGISVALVVVGLVFLGFVAIALVVAAIAGLATVMPLWLSALLIALLFLLIAGALAGIGAMRAKAAIPEAIEVPKLAMRRVKHDLGVLSEGTSFDPSTLSAPKKPKESDSKKNGAKSESAEEETPVQKPTEAELRRRLARRREHLAQLRDTLGEQTDVKAKMGQFVGKVSDATGRAKSGVDRAQVGLSDAVANQTQLRATAEKVGPWVVVSLAGTAAFVFLRRVFRRQK</sequence>
<protein>
    <submittedName>
        <fullName evidence="3">Phage holin family protein</fullName>
    </submittedName>
</protein>
<feature type="transmembrane region" description="Helical" evidence="2">
    <location>
        <begin position="83"/>
        <end position="104"/>
    </location>
</feature>
<proteinExistence type="predicted"/>
<evidence type="ECO:0000256" key="2">
    <source>
        <dbReference type="SAM" id="Phobius"/>
    </source>
</evidence>
<feature type="transmembrane region" description="Helical" evidence="2">
    <location>
        <begin position="48"/>
        <end position="77"/>
    </location>
</feature>
<keyword evidence="4" id="KW-1185">Reference proteome</keyword>
<dbReference type="AlphaFoldDB" id="A0A496PJS3"/>
<gene>
    <name evidence="3" type="ORF">DWQ67_06395</name>
</gene>
<name>A0A496PJS3_9MICC</name>
<reference evidence="3 4" key="1">
    <citation type="submission" date="2018-07" db="EMBL/GenBank/DDBJ databases">
        <title>Arthrobacter sp. nov., isolated from raw cow's milk with high bacterial count.</title>
        <authorList>
            <person name="Hahne J."/>
            <person name="Isele D."/>
            <person name="Lipski A."/>
        </authorList>
    </citation>
    <scope>NUCLEOTIDE SEQUENCE [LARGE SCALE GENOMIC DNA]</scope>
    <source>
        <strain evidence="3 4">JZ R-183</strain>
    </source>
</reference>
<organism evidence="3 4">
    <name type="scientific">Galactobacter caseinivorans</name>
    <dbReference type="NCBI Taxonomy" id="2676123"/>
    <lineage>
        <taxon>Bacteria</taxon>
        <taxon>Bacillati</taxon>
        <taxon>Actinomycetota</taxon>
        <taxon>Actinomycetes</taxon>
        <taxon>Micrococcales</taxon>
        <taxon>Micrococcaceae</taxon>
        <taxon>Galactobacter</taxon>
    </lineage>
</organism>
<evidence type="ECO:0000313" key="3">
    <source>
        <dbReference type="EMBL" id="RKW70729.1"/>
    </source>
</evidence>
<accession>A0A496PJS3</accession>
<dbReference type="Pfam" id="PF07332">
    <property type="entry name" value="Phage_holin_3_6"/>
    <property type="match status" value="1"/>
</dbReference>
<keyword evidence="2" id="KW-1133">Transmembrane helix</keyword>
<feature type="transmembrane region" description="Helical" evidence="2">
    <location>
        <begin position="250"/>
        <end position="271"/>
    </location>
</feature>
<dbReference type="InterPro" id="IPR009937">
    <property type="entry name" value="Phage_holin_3_6"/>
</dbReference>
<dbReference type="RefSeq" id="WP_121484754.1">
    <property type="nucleotide sequence ID" value="NZ_QQXL01000003.1"/>
</dbReference>
<dbReference type="Proteomes" id="UP000273119">
    <property type="component" value="Unassembled WGS sequence"/>
</dbReference>